<dbReference type="RefSeq" id="WP_067618890.1">
    <property type="nucleotide sequence ID" value="NZ_MAGO01000008.1"/>
</dbReference>
<evidence type="ECO:0000256" key="5">
    <source>
        <dbReference type="ARBA" id="ARBA00022795"/>
    </source>
</evidence>
<keyword evidence="11" id="KW-0966">Cell projection</keyword>
<dbReference type="PANTHER" id="PTHR34982:SF1">
    <property type="entry name" value="FLAGELLAR ASSEMBLY PROTEIN FLIH"/>
    <property type="match status" value="1"/>
</dbReference>
<evidence type="ECO:0000256" key="7">
    <source>
        <dbReference type="ARBA" id="ARBA00023225"/>
    </source>
</evidence>
<dbReference type="Pfam" id="PF02108">
    <property type="entry name" value="FliH"/>
    <property type="match status" value="1"/>
</dbReference>
<proteinExistence type="inferred from homology"/>
<evidence type="ECO:0000313" key="12">
    <source>
        <dbReference type="Proteomes" id="UP000093080"/>
    </source>
</evidence>
<dbReference type="PANTHER" id="PTHR34982">
    <property type="entry name" value="YOP PROTEINS TRANSLOCATION PROTEIN L"/>
    <property type="match status" value="1"/>
</dbReference>
<evidence type="ECO:0000256" key="9">
    <source>
        <dbReference type="SAM" id="MobiDB-lite"/>
    </source>
</evidence>
<comment type="function">
    <text evidence="1">Needed for flagellar regrowth and assembly.</text>
</comment>
<keyword evidence="5" id="KW-1005">Bacterial flagellum biogenesis</keyword>
<evidence type="ECO:0000259" key="10">
    <source>
        <dbReference type="Pfam" id="PF02108"/>
    </source>
</evidence>
<dbReference type="STRING" id="1156395.DBT_1673"/>
<keyword evidence="8" id="KW-0175">Coiled coil</keyword>
<dbReference type="SUPFAM" id="SSF160527">
    <property type="entry name" value="V-type ATPase subunit E-like"/>
    <property type="match status" value="1"/>
</dbReference>
<feature type="region of interest" description="Disordered" evidence="9">
    <location>
        <begin position="43"/>
        <end position="68"/>
    </location>
</feature>
<keyword evidence="11" id="KW-0282">Flagellum</keyword>
<keyword evidence="4" id="KW-0813">Transport</keyword>
<reference evidence="11 12" key="1">
    <citation type="submission" date="2016-06" db="EMBL/GenBank/DDBJ databases">
        <title>Respiratory ammonification of nitrate coupled to the oxidation of elemental sulfur in deep-sea autotrophic thermophilic bacteria.</title>
        <authorList>
            <person name="Slobodkina G.B."/>
            <person name="Mardanov A.V."/>
            <person name="Ravin N.V."/>
            <person name="Frolova A.A."/>
            <person name="Viryasiv M.B."/>
            <person name="Chernyh N.A."/>
            <person name="Bonch-Osmolovskaya E.A."/>
            <person name="Slobodkin A.I."/>
        </authorList>
    </citation>
    <scope>NUCLEOTIDE SEQUENCE [LARGE SCALE GENOMIC DNA]</scope>
    <source>
        <strain evidence="11 12">S69</strain>
    </source>
</reference>
<evidence type="ECO:0000256" key="3">
    <source>
        <dbReference type="ARBA" id="ARBA00016507"/>
    </source>
</evidence>
<dbReference type="GO" id="GO:0005829">
    <property type="term" value="C:cytosol"/>
    <property type="evidence" value="ECO:0007669"/>
    <property type="project" value="TreeGrafter"/>
</dbReference>
<feature type="domain" description="Flagellar assembly protein FliH/Type III secretion system HrpE" evidence="10">
    <location>
        <begin position="139"/>
        <end position="264"/>
    </location>
</feature>
<protein>
    <recommendedName>
        <fullName evidence="3">Flagellar assembly protein FliH</fullName>
    </recommendedName>
</protein>
<feature type="compositionally biased region" description="Basic and acidic residues" evidence="9">
    <location>
        <begin position="43"/>
        <end position="53"/>
    </location>
</feature>
<evidence type="ECO:0000256" key="1">
    <source>
        <dbReference type="ARBA" id="ARBA00003041"/>
    </source>
</evidence>
<keyword evidence="11" id="KW-0969">Cilium</keyword>
<evidence type="ECO:0000256" key="2">
    <source>
        <dbReference type="ARBA" id="ARBA00006602"/>
    </source>
</evidence>
<dbReference type="AlphaFoldDB" id="A0A1B9F4L8"/>
<gene>
    <name evidence="11" type="ORF">DBT_1673</name>
</gene>
<keyword evidence="6" id="KW-0653">Protein transport</keyword>
<keyword evidence="12" id="KW-1185">Reference proteome</keyword>
<keyword evidence="7" id="KW-1006">Bacterial flagellum protein export</keyword>
<comment type="caution">
    <text evidence="11">The sequence shown here is derived from an EMBL/GenBank/DDBJ whole genome shotgun (WGS) entry which is preliminary data.</text>
</comment>
<evidence type="ECO:0000313" key="11">
    <source>
        <dbReference type="EMBL" id="OCC14878.1"/>
    </source>
</evidence>
<evidence type="ECO:0000256" key="6">
    <source>
        <dbReference type="ARBA" id="ARBA00022927"/>
    </source>
</evidence>
<dbReference type="InterPro" id="IPR018035">
    <property type="entry name" value="Flagellar_FliH/T3SS_HrpE"/>
</dbReference>
<dbReference type="EMBL" id="MAGO01000008">
    <property type="protein sequence ID" value="OCC14878.1"/>
    <property type="molecule type" value="Genomic_DNA"/>
</dbReference>
<dbReference type="PATRIC" id="fig|1156395.6.peg.1690"/>
<dbReference type="InterPro" id="IPR051472">
    <property type="entry name" value="T3SS_Stator/FliH"/>
</dbReference>
<evidence type="ECO:0000256" key="8">
    <source>
        <dbReference type="SAM" id="Coils"/>
    </source>
</evidence>
<dbReference type="Proteomes" id="UP000093080">
    <property type="component" value="Unassembled WGS sequence"/>
</dbReference>
<comment type="similarity">
    <text evidence="2">Belongs to the FliH family.</text>
</comment>
<accession>A0A1B9F4L8</accession>
<dbReference type="GO" id="GO:0044781">
    <property type="term" value="P:bacterial-type flagellum organization"/>
    <property type="evidence" value="ECO:0007669"/>
    <property type="project" value="UniProtKB-KW"/>
</dbReference>
<name>A0A1B9F4L8_9BACT</name>
<evidence type="ECO:0000256" key="4">
    <source>
        <dbReference type="ARBA" id="ARBA00022448"/>
    </source>
</evidence>
<sequence>MSKLIKSEDTPILDVKRIIPKIIDEESFDGEDEPFSPFLGFIEKEEEKEKEEQISQEPQQQGPDPSQFVVLEAEAKARAREIVEEAKREADRLRKEARETLENASKKAEEIESRAYNDGFEQGKRDGEELGKRQFDAISRRLDALIKNLNKQGLDLFEKYEAQMVELCIKIAKKVVGHELITTPQLILEAIRSASRQVIEANILKIYLNPKDLEIVEDAVLKGVDLTGGSQVEFLPKESIERGGCIIETDFGLIDASLGTRWKAIEESLEDILSKKAE</sequence>
<feature type="coiled-coil region" evidence="8">
    <location>
        <begin position="76"/>
        <end position="114"/>
    </location>
</feature>
<dbReference type="GO" id="GO:0015031">
    <property type="term" value="P:protein transport"/>
    <property type="evidence" value="ECO:0007669"/>
    <property type="project" value="UniProtKB-KW"/>
</dbReference>
<organism evidence="11 12">
    <name type="scientific">Dissulfuribacter thermophilus</name>
    <dbReference type="NCBI Taxonomy" id="1156395"/>
    <lineage>
        <taxon>Bacteria</taxon>
        <taxon>Pseudomonadati</taxon>
        <taxon>Thermodesulfobacteriota</taxon>
        <taxon>Dissulfuribacteria</taxon>
        <taxon>Dissulfuribacterales</taxon>
        <taxon>Dissulfuribacteraceae</taxon>
        <taxon>Dissulfuribacter</taxon>
    </lineage>
</organism>